<gene>
    <name evidence="1" type="ORF">NAEGRDRAFT_76103</name>
</gene>
<dbReference type="Proteomes" id="UP000006671">
    <property type="component" value="Unassembled WGS sequence"/>
</dbReference>
<dbReference type="GeneID" id="8860903"/>
<evidence type="ECO:0000313" key="2">
    <source>
        <dbReference type="Proteomes" id="UP000006671"/>
    </source>
</evidence>
<sequence length="439" mass="50655">MVTHPTSSITFNSFNQPPFQVYPYFGEYIVLLLDEANHQLALTDLNSIDLIVSIYDKCFEFYQSCFENGDKPSNTSYMMEGRVTVCVVSNGAGGLGIVGGFGVEIGPAFFETTFKNVKYGLNENFYHVLFYEFGRNWWLTSNSLTCQETKCNSSFIDGYAIFMQIWAMKYCNISGGFYSGQPFSVHNLKILQHVTNYELNNQANWENTLQLKRGADFAEHYGCELWAGFMHYMSIRFGGLSFVQRIFKIAKKLTQQPLNPQQVLDNWFISCSKAAQKNLTLLFTKRWRMNVSHSAIEQIQQEFRISYEYDQIEKSSNPHSQISITNQHVSSMNESNIPFNIEFKEYDANCILIGLNLWTGHIIDSIQPIYGKINQENGQLEYVREGEKYGTCGGKLERMEFKGYIPTAIHYENGYWYGNKLLCRIGIEFQEWNSIIKTM</sequence>
<accession>D2W3X7</accession>
<dbReference type="RefSeq" id="XP_002668940.1">
    <property type="nucleotide sequence ID" value="XM_002668894.1"/>
</dbReference>
<name>D2W3X7_NAEGR</name>
<dbReference type="InterPro" id="IPR042279">
    <property type="entry name" value="Pep_M60_3"/>
</dbReference>
<dbReference type="InParanoid" id="D2W3X7"/>
<protein>
    <submittedName>
        <fullName evidence="1">Predicted protein</fullName>
    </submittedName>
</protein>
<reference evidence="1 2" key="1">
    <citation type="journal article" date="2010" name="Cell">
        <title>The genome of Naegleria gruberi illuminates early eukaryotic versatility.</title>
        <authorList>
            <person name="Fritz-Laylin L.K."/>
            <person name="Prochnik S.E."/>
            <person name="Ginger M.L."/>
            <person name="Dacks J.B."/>
            <person name="Carpenter M.L."/>
            <person name="Field M.C."/>
            <person name="Kuo A."/>
            <person name="Paredez A."/>
            <person name="Chapman J."/>
            <person name="Pham J."/>
            <person name="Shu S."/>
            <person name="Neupane R."/>
            <person name="Cipriano M."/>
            <person name="Mancuso J."/>
            <person name="Tu H."/>
            <person name="Salamov A."/>
            <person name="Lindquist E."/>
            <person name="Shapiro H."/>
            <person name="Lucas S."/>
            <person name="Grigoriev I.V."/>
            <person name="Cande W.Z."/>
            <person name="Fulton C."/>
            <person name="Rokhsar D.S."/>
            <person name="Dawson S.C."/>
        </authorList>
    </citation>
    <scope>NUCLEOTIDE SEQUENCE [LARGE SCALE GENOMIC DNA]</scope>
    <source>
        <strain evidence="1 2">NEG-M</strain>
    </source>
</reference>
<dbReference type="Gene3D" id="1.10.390.30">
    <property type="entry name" value="Peptidase M60, enhancin-like domain 3"/>
    <property type="match status" value="1"/>
</dbReference>
<proteinExistence type="predicted"/>
<evidence type="ECO:0000313" key="1">
    <source>
        <dbReference type="EMBL" id="EFC36196.1"/>
    </source>
</evidence>
<dbReference type="AlphaFoldDB" id="D2W3X7"/>
<keyword evidence="2" id="KW-1185">Reference proteome</keyword>
<dbReference type="KEGG" id="ngr:NAEGRDRAFT_76103"/>
<dbReference type="VEuPathDB" id="AmoebaDB:NAEGRDRAFT_76103"/>
<dbReference type="EMBL" id="GG738935">
    <property type="protein sequence ID" value="EFC36196.1"/>
    <property type="molecule type" value="Genomic_DNA"/>
</dbReference>
<organism evidence="2">
    <name type="scientific">Naegleria gruberi</name>
    <name type="common">Amoeba</name>
    <dbReference type="NCBI Taxonomy" id="5762"/>
    <lineage>
        <taxon>Eukaryota</taxon>
        <taxon>Discoba</taxon>
        <taxon>Heterolobosea</taxon>
        <taxon>Tetramitia</taxon>
        <taxon>Eutetramitia</taxon>
        <taxon>Vahlkampfiidae</taxon>
        <taxon>Naegleria</taxon>
    </lineage>
</organism>